<keyword evidence="2" id="KW-1133">Transmembrane helix</keyword>
<gene>
    <name evidence="3" type="ORF">BCR35DRAFT_298924</name>
</gene>
<dbReference type="PANTHER" id="PTHR28013">
    <property type="entry name" value="PROTEIN DCV1-RELATED"/>
    <property type="match status" value="1"/>
</dbReference>
<dbReference type="GO" id="GO:0035838">
    <property type="term" value="C:growing cell tip"/>
    <property type="evidence" value="ECO:0007669"/>
    <property type="project" value="TreeGrafter"/>
</dbReference>
<feature type="region of interest" description="Disordered" evidence="1">
    <location>
        <begin position="380"/>
        <end position="402"/>
    </location>
</feature>
<evidence type="ECO:0000256" key="2">
    <source>
        <dbReference type="SAM" id="Phobius"/>
    </source>
</evidence>
<sequence length="582" mass="60131">MAIRPATPGTIVVFAATVLLILVSVSVPILKSIYFLKAEISGVEITFGAWGYCSASNCTTASLGYSLDLEQLFAFEGVSGISLTESIPTTLVKWLTYVLVLHPVAAAFALVSTILGLLAHIRGFQGTCFTTCFASFGATIALIAFAFDLGLFIVAKKRIESSSVGGSAQLGAALWMTLVAALMLMFSGCFFGCGKCIVRDRKSKREASESTKPIVDADYGAKMRDAALHPNTTNGSSFGKHGKEGSLPVFADRYGEAIPLNSMHNNTDDDWDDYNPQQPRYPGGYAPGGVQRDNASLVSGVGEGYGRRNDGPAGGVPVSLAPSSEYGGGGAAGVGAGGAAAAGGAGAMLAANARAARGIPTPQRTPSGATAASHIEPFVGMSNQPSRQLSPPPQNATSPTTYQAYPDYAAGAAAMPQPQHYNDPYSQPQQGYNTHPQHDSYAQPTSPSSALPVPFATAPAATAGGSTTPMGYPSEKSLSSAYYSTGTGDMTPSGSASSVPQQTHYVQNPSPPPPSDHPGPAPSYVTHQPYGGGQSDYGHEYGVQQGTSSGYGTAQDWGSAQGVGQAYGGNEQYGYGAGQQRY</sequence>
<dbReference type="PANTHER" id="PTHR28013:SF4">
    <property type="entry name" value="MARVEL DOMAIN-CONTAINING PROTEIN"/>
    <property type="match status" value="1"/>
</dbReference>
<feature type="compositionally biased region" description="Pro residues" evidence="1">
    <location>
        <begin position="509"/>
        <end position="521"/>
    </location>
</feature>
<dbReference type="InParanoid" id="A0A1Y2G2Q9"/>
<feature type="region of interest" description="Disordered" evidence="1">
    <location>
        <begin position="285"/>
        <end position="316"/>
    </location>
</feature>
<keyword evidence="2" id="KW-0472">Membrane</keyword>
<dbReference type="STRING" id="106004.A0A1Y2G2Q9"/>
<name>A0A1Y2G2Q9_9BASI</name>
<evidence type="ECO:0000256" key="1">
    <source>
        <dbReference type="SAM" id="MobiDB-lite"/>
    </source>
</evidence>
<feature type="compositionally biased region" description="Low complexity" evidence="1">
    <location>
        <begin position="450"/>
        <end position="471"/>
    </location>
</feature>
<accession>A0A1Y2G2Q9</accession>
<dbReference type="OrthoDB" id="3365245at2759"/>
<dbReference type="InterPro" id="IPR051380">
    <property type="entry name" value="pH-response_reg_palI/RIM9"/>
</dbReference>
<dbReference type="EMBL" id="MCGR01000002">
    <property type="protein sequence ID" value="ORY91666.1"/>
    <property type="molecule type" value="Genomic_DNA"/>
</dbReference>
<keyword evidence="2" id="KW-0812">Transmembrane</keyword>
<dbReference type="GO" id="GO:0032153">
    <property type="term" value="C:cell division site"/>
    <property type="evidence" value="ECO:0007669"/>
    <property type="project" value="TreeGrafter"/>
</dbReference>
<evidence type="ECO:0000313" key="3">
    <source>
        <dbReference type="EMBL" id="ORY91666.1"/>
    </source>
</evidence>
<feature type="compositionally biased region" description="Polar residues" evidence="1">
    <location>
        <begin position="424"/>
        <end position="449"/>
    </location>
</feature>
<proteinExistence type="predicted"/>
<protein>
    <submittedName>
        <fullName evidence="3">SUR7/PalI family-domain-containing protein</fullName>
    </submittedName>
</protein>
<dbReference type="Proteomes" id="UP000193467">
    <property type="component" value="Unassembled WGS sequence"/>
</dbReference>
<feature type="transmembrane region" description="Helical" evidence="2">
    <location>
        <begin position="131"/>
        <end position="154"/>
    </location>
</feature>
<feature type="compositionally biased region" description="Polar residues" evidence="1">
    <location>
        <begin position="544"/>
        <end position="558"/>
    </location>
</feature>
<dbReference type="InterPro" id="IPR009571">
    <property type="entry name" value="SUR7/Rim9-like_fungi"/>
</dbReference>
<feature type="transmembrane region" description="Helical" evidence="2">
    <location>
        <begin position="12"/>
        <end position="30"/>
    </location>
</feature>
<evidence type="ECO:0000313" key="4">
    <source>
        <dbReference type="Proteomes" id="UP000193467"/>
    </source>
</evidence>
<feature type="compositionally biased region" description="Polar residues" evidence="1">
    <location>
        <begin position="476"/>
        <end position="508"/>
    </location>
</feature>
<feature type="compositionally biased region" description="Polar residues" evidence="1">
    <location>
        <begin position="381"/>
        <end position="401"/>
    </location>
</feature>
<feature type="transmembrane region" description="Helical" evidence="2">
    <location>
        <begin position="174"/>
        <end position="198"/>
    </location>
</feature>
<dbReference type="Pfam" id="PF06687">
    <property type="entry name" value="SUR7"/>
    <property type="match status" value="1"/>
</dbReference>
<comment type="caution">
    <text evidence="3">The sequence shown here is derived from an EMBL/GenBank/DDBJ whole genome shotgun (WGS) entry which is preliminary data.</text>
</comment>
<dbReference type="AlphaFoldDB" id="A0A1Y2G2Q9"/>
<organism evidence="3 4">
    <name type="scientific">Leucosporidium creatinivorum</name>
    <dbReference type="NCBI Taxonomy" id="106004"/>
    <lineage>
        <taxon>Eukaryota</taxon>
        <taxon>Fungi</taxon>
        <taxon>Dikarya</taxon>
        <taxon>Basidiomycota</taxon>
        <taxon>Pucciniomycotina</taxon>
        <taxon>Microbotryomycetes</taxon>
        <taxon>Leucosporidiales</taxon>
        <taxon>Leucosporidium</taxon>
    </lineage>
</organism>
<keyword evidence="4" id="KW-1185">Reference proteome</keyword>
<reference evidence="3 4" key="1">
    <citation type="submission" date="2016-07" db="EMBL/GenBank/DDBJ databases">
        <title>Pervasive Adenine N6-methylation of Active Genes in Fungi.</title>
        <authorList>
            <consortium name="DOE Joint Genome Institute"/>
            <person name="Mondo S.J."/>
            <person name="Dannebaum R.O."/>
            <person name="Kuo R.C."/>
            <person name="Labutti K."/>
            <person name="Haridas S."/>
            <person name="Kuo A."/>
            <person name="Salamov A."/>
            <person name="Ahrendt S.R."/>
            <person name="Lipzen A."/>
            <person name="Sullivan W."/>
            <person name="Andreopoulos W.B."/>
            <person name="Clum A."/>
            <person name="Lindquist E."/>
            <person name="Daum C."/>
            <person name="Ramamoorthy G.K."/>
            <person name="Gryganskyi A."/>
            <person name="Culley D."/>
            <person name="Magnuson J.K."/>
            <person name="James T.Y."/>
            <person name="O'Malley M.A."/>
            <person name="Stajich J.E."/>
            <person name="Spatafora J.W."/>
            <person name="Visel A."/>
            <person name="Grigoriev I.V."/>
        </authorList>
    </citation>
    <scope>NUCLEOTIDE SEQUENCE [LARGE SCALE GENOMIC DNA]</scope>
    <source>
        <strain evidence="3 4">62-1032</strain>
    </source>
</reference>
<feature type="region of interest" description="Disordered" evidence="1">
    <location>
        <begin position="415"/>
        <end position="582"/>
    </location>
</feature>
<feature type="transmembrane region" description="Helical" evidence="2">
    <location>
        <begin position="94"/>
        <end position="119"/>
    </location>
</feature>
<dbReference type="GO" id="GO:0005886">
    <property type="term" value="C:plasma membrane"/>
    <property type="evidence" value="ECO:0007669"/>
    <property type="project" value="InterPro"/>
</dbReference>